<dbReference type="Pfam" id="PF13367">
    <property type="entry name" value="PrsW-protease"/>
    <property type="match status" value="1"/>
</dbReference>
<evidence type="ECO:0000313" key="2">
    <source>
        <dbReference type="EMBL" id="BAS28322.1"/>
    </source>
</evidence>
<organism evidence="2 3">
    <name type="scientific">Limnochorda pilosa</name>
    <dbReference type="NCBI Taxonomy" id="1555112"/>
    <lineage>
        <taxon>Bacteria</taxon>
        <taxon>Bacillati</taxon>
        <taxon>Bacillota</taxon>
        <taxon>Limnochordia</taxon>
        <taxon>Limnochordales</taxon>
        <taxon>Limnochordaceae</taxon>
        <taxon>Limnochorda</taxon>
    </lineage>
</organism>
<protein>
    <recommendedName>
        <fullName evidence="4">Protease PrsW</fullName>
    </recommendedName>
</protein>
<feature type="transmembrane region" description="Helical" evidence="1">
    <location>
        <begin position="34"/>
        <end position="51"/>
    </location>
</feature>
<dbReference type="AlphaFoldDB" id="A0A0K2SMU2"/>
<dbReference type="GO" id="GO:0008233">
    <property type="term" value="F:peptidase activity"/>
    <property type="evidence" value="ECO:0007669"/>
    <property type="project" value="InterPro"/>
</dbReference>
<dbReference type="EMBL" id="AP014924">
    <property type="protein sequence ID" value="BAS28322.1"/>
    <property type="molecule type" value="Genomic_DNA"/>
</dbReference>
<proteinExistence type="predicted"/>
<accession>A0A0K2SMU2</accession>
<sequence length="227" mass="23958">MSALTGGLISFLLALTWVWMLRRSDRAEPEPWPVILGTYVLGAASVFPALALEAPLRPLLSGTGGVPWRTVEAAAVGPGLVVGVVAVGFIEEGVKWLAAWQGAFRSRAFSQVVDGLVYGGVAGLGFATAENLLYGAALGWSLGPLRALVTAWVHAGFSGMVGLGTAWHRFRGPEPVVAAGFFLTAAFLHAGYNLVILTGLMSPLLLLLTVLLLVFFLFRTADQLARV</sequence>
<evidence type="ECO:0008006" key="4">
    <source>
        <dbReference type="Google" id="ProtNLM"/>
    </source>
</evidence>
<dbReference type="RefSeq" id="WP_068138500.1">
    <property type="nucleotide sequence ID" value="NZ_AP014924.1"/>
</dbReference>
<feature type="transmembrane region" description="Helical" evidence="1">
    <location>
        <begin position="200"/>
        <end position="218"/>
    </location>
</feature>
<reference evidence="3" key="1">
    <citation type="submission" date="2015-07" db="EMBL/GenBank/DDBJ databases">
        <title>Complete genome sequence and phylogenetic analysis of Limnochorda pilosa.</title>
        <authorList>
            <person name="Watanabe M."/>
            <person name="Kojima H."/>
            <person name="Fukui M."/>
        </authorList>
    </citation>
    <scope>NUCLEOTIDE SEQUENCE [LARGE SCALE GENOMIC DNA]</scope>
    <source>
        <strain evidence="3">HC45</strain>
    </source>
</reference>
<feature type="transmembrane region" description="Helical" evidence="1">
    <location>
        <begin position="71"/>
        <end position="90"/>
    </location>
</feature>
<keyword evidence="1" id="KW-0472">Membrane</keyword>
<dbReference type="InterPro" id="IPR026898">
    <property type="entry name" value="PrsW"/>
</dbReference>
<name>A0A0K2SMU2_LIMPI</name>
<dbReference type="Proteomes" id="UP000065807">
    <property type="component" value="Chromosome"/>
</dbReference>
<evidence type="ECO:0000313" key="3">
    <source>
        <dbReference type="Proteomes" id="UP000065807"/>
    </source>
</evidence>
<feature type="transmembrane region" description="Helical" evidence="1">
    <location>
        <begin position="6"/>
        <end position="22"/>
    </location>
</feature>
<dbReference type="STRING" id="1555112.LIP_2482"/>
<reference evidence="3" key="2">
    <citation type="journal article" date="2016" name="Int. J. Syst. Evol. Microbiol.">
        <title>Complete genome sequence and cell structure of Limnochorda pilosa, a Gram-negative spore-former within the phylum Firmicutes.</title>
        <authorList>
            <person name="Watanabe M."/>
            <person name="Kojima H."/>
            <person name="Fukui M."/>
        </authorList>
    </citation>
    <scope>NUCLEOTIDE SEQUENCE [LARGE SCALE GENOMIC DNA]</scope>
    <source>
        <strain evidence="3">HC45</strain>
    </source>
</reference>
<feature type="transmembrane region" description="Helical" evidence="1">
    <location>
        <begin position="175"/>
        <end position="194"/>
    </location>
</feature>
<gene>
    <name evidence="2" type="ORF">LIP_2482</name>
</gene>
<feature type="transmembrane region" description="Helical" evidence="1">
    <location>
        <begin position="149"/>
        <end position="168"/>
    </location>
</feature>
<dbReference type="OrthoDB" id="5504276at2"/>
<keyword evidence="3" id="KW-1185">Reference proteome</keyword>
<keyword evidence="1" id="KW-1133">Transmembrane helix</keyword>
<dbReference type="PANTHER" id="PTHR36844">
    <property type="entry name" value="PROTEASE PRSW"/>
    <property type="match status" value="1"/>
</dbReference>
<dbReference type="KEGG" id="lpil:LIP_2482"/>
<keyword evidence="1" id="KW-0812">Transmembrane</keyword>
<dbReference type="PANTHER" id="PTHR36844:SF1">
    <property type="entry name" value="PROTEASE PRSW"/>
    <property type="match status" value="1"/>
</dbReference>
<feature type="transmembrane region" description="Helical" evidence="1">
    <location>
        <begin position="111"/>
        <end position="129"/>
    </location>
</feature>
<evidence type="ECO:0000256" key="1">
    <source>
        <dbReference type="SAM" id="Phobius"/>
    </source>
</evidence>